<gene>
    <name evidence="1" type="ORF">NDU88_003675</name>
</gene>
<dbReference type="AlphaFoldDB" id="A0AAV7LSP1"/>
<name>A0AAV7LSP1_PLEWA</name>
<reference evidence="1" key="1">
    <citation type="journal article" date="2022" name="bioRxiv">
        <title>Sequencing and chromosome-scale assembly of the giantPleurodeles waltlgenome.</title>
        <authorList>
            <person name="Brown T."/>
            <person name="Elewa A."/>
            <person name="Iarovenko S."/>
            <person name="Subramanian E."/>
            <person name="Araus A.J."/>
            <person name="Petzold A."/>
            <person name="Susuki M."/>
            <person name="Suzuki K.-i.T."/>
            <person name="Hayashi T."/>
            <person name="Toyoda A."/>
            <person name="Oliveira C."/>
            <person name="Osipova E."/>
            <person name="Leigh N.D."/>
            <person name="Simon A."/>
            <person name="Yun M.H."/>
        </authorList>
    </citation>
    <scope>NUCLEOTIDE SEQUENCE</scope>
    <source>
        <strain evidence="1">20211129_DDA</strain>
        <tissue evidence="1">Liver</tissue>
    </source>
</reference>
<keyword evidence="2" id="KW-1185">Reference proteome</keyword>
<comment type="caution">
    <text evidence="1">The sequence shown here is derived from an EMBL/GenBank/DDBJ whole genome shotgun (WGS) entry which is preliminary data.</text>
</comment>
<evidence type="ECO:0000313" key="2">
    <source>
        <dbReference type="Proteomes" id="UP001066276"/>
    </source>
</evidence>
<organism evidence="1 2">
    <name type="scientific">Pleurodeles waltl</name>
    <name type="common">Iberian ribbed newt</name>
    <dbReference type="NCBI Taxonomy" id="8319"/>
    <lineage>
        <taxon>Eukaryota</taxon>
        <taxon>Metazoa</taxon>
        <taxon>Chordata</taxon>
        <taxon>Craniata</taxon>
        <taxon>Vertebrata</taxon>
        <taxon>Euteleostomi</taxon>
        <taxon>Amphibia</taxon>
        <taxon>Batrachia</taxon>
        <taxon>Caudata</taxon>
        <taxon>Salamandroidea</taxon>
        <taxon>Salamandridae</taxon>
        <taxon>Pleurodelinae</taxon>
        <taxon>Pleurodeles</taxon>
    </lineage>
</organism>
<accession>A0AAV7LSP1</accession>
<proteinExistence type="predicted"/>
<evidence type="ECO:0000313" key="1">
    <source>
        <dbReference type="EMBL" id="KAJ1090545.1"/>
    </source>
</evidence>
<sequence>MLSGYPRVKECYKQLLKRLAWTVGGVLLLVVQGDLRGGAGAIHMSPEAVRPPIQAARTDGRGLWPWHRLRVPGDPSREQAPGS</sequence>
<protein>
    <submittedName>
        <fullName evidence="1">Uncharacterized protein</fullName>
    </submittedName>
</protein>
<dbReference type="EMBL" id="JANPWB010000015">
    <property type="protein sequence ID" value="KAJ1090545.1"/>
    <property type="molecule type" value="Genomic_DNA"/>
</dbReference>
<dbReference type="Proteomes" id="UP001066276">
    <property type="component" value="Chromosome 11"/>
</dbReference>